<organism evidence="1">
    <name type="scientific">Spongospora subterranea</name>
    <dbReference type="NCBI Taxonomy" id="70186"/>
    <lineage>
        <taxon>Eukaryota</taxon>
        <taxon>Sar</taxon>
        <taxon>Rhizaria</taxon>
        <taxon>Endomyxa</taxon>
        <taxon>Phytomyxea</taxon>
        <taxon>Plasmodiophorida</taxon>
        <taxon>Plasmodiophoridae</taxon>
        <taxon>Spongospora</taxon>
    </lineage>
</organism>
<dbReference type="AlphaFoldDB" id="A0A0H5RH89"/>
<reference evidence="1" key="1">
    <citation type="submission" date="2015-04" db="EMBL/GenBank/DDBJ databases">
        <title>The genome sequence of the plant pathogenic Rhizarian Plasmodiophora brassicae reveals insights in its biotrophic life cycle and the origin of chitin synthesis.</title>
        <authorList>
            <person name="Schwelm A."/>
            <person name="Fogelqvist J."/>
            <person name="Knaust A."/>
            <person name="Julke S."/>
            <person name="Lilja T."/>
            <person name="Dhandapani V."/>
            <person name="Bonilla-Rosso G."/>
            <person name="Karlsson M."/>
            <person name="Shevchenko A."/>
            <person name="Choi S.R."/>
            <person name="Kim H.G."/>
            <person name="Park J.Y."/>
            <person name="Lim Y.P."/>
            <person name="Ludwig-Muller J."/>
            <person name="Dixelius C."/>
        </authorList>
    </citation>
    <scope>NUCLEOTIDE SEQUENCE</scope>
    <source>
        <tissue evidence="1">Potato root galls</tissue>
    </source>
</reference>
<feature type="non-terminal residue" evidence="1">
    <location>
        <position position="1"/>
    </location>
</feature>
<name>A0A0H5RH89_9EUKA</name>
<accession>A0A0H5RH89</accession>
<sequence>EVQCEFSYWQQFRQYTIVDKCRLSVKGKEGCDFTLMTGGLAGVGVDKKFSMFGGSQISGKDVLSEYKRYIPADLGLELKIRGDDVQATIKTANDGTIDIMMRPWEFSVN</sequence>
<dbReference type="EMBL" id="HACM01012455">
    <property type="protein sequence ID" value="CRZ12897.1"/>
    <property type="molecule type" value="Transcribed_RNA"/>
</dbReference>
<protein>
    <submittedName>
        <fullName evidence="1">Uncharacterized protein</fullName>
    </submittedName>
</protein>
<evidence type="ECO:0000313" key="1">
    <source>
        <dbReference type="EMBL" id="CRZ12897.1"/>
    </source>
</evidence>
<proteinExistence type="predicted"/>
<feature type="non-terminal residue" evidence="1">
    <location>
        <position position="109"/>
    </location>
</feature>